<dbReference type="EMBL" id="BARU01024933">
    <property type="protein sequence ID" value="GAH54998.1"/>
    <property type="molecule type" value="Genomic_DNA"/>
</dbReference>
<reference evidence="3" key="1">
    <citation type="journal article" date="2014" name="Front. Microbiol.">
        <title>High frequency of phylogenetically diverse reductive dehalogenase-homologous genes in deep subseafloor sedimentary metagenomes.</title>
        <authorList>
            <person name="Kawai M."/>
            <person name="Futagami T."/>
            <person name="Toyoda A."/>
            <person name="Takaki Y."/>
            <person name="Nishi S."/>
            <person name="Hori S."/>
            <person name="Arai W."/>
            <person name="Tsubouchi T."/>
            <person name="Morono Y."/>
            <person name="Uchiyama I."/>
            <person name="Ito T."/>
            <person name="Fujiyama A."/>
            <person name="Inagaki F."/>
            <person name="Takami H."/>
        </authorList>
    </citation>
    <scope>NUCLEOTIDE SEQUENCE</scope>
    <source>
        <strain evidence="3">Expedition CK06-06</strain>
    </source>
</reference>
<name>X1IBR6_9ZZZZ</name>
<feature type="region of interest" description="Disordered" evidence="1">
    <location>
        <begin position="183"/>
        <end position="207"/>
    </location>
</feature>
<proteinExistence type="predicted"/>
<organism evidence="3">
    <name type="scientific">marine sediment metagenome</name>
    <dbReference type="NCBI Taxonomy" id="412755"/>
    <lineage>
        <taxon>unclassified sequences</taxon>
        <taxon>metagenomes</taxon>
        <taxon>ecological metagenomes</taxon>
    </lineage>
</organism>
<gene>
    <name evidence="3" type="ORF">S03H2_40236</name>
</gene>
<accession>X1IBR6</accession>
<dbReference type="Pfam" id="PF10543">
    <property type="entry name" value="ORF6N"/>
    <property type="match status" value="1"/>
</dbReference>
<comment type="caution">
    <text evidence="3">The sequence shown here is derived from an EMBL/GenBank/DDBJ whole genome shotgun (WGS) entry which is preliminary data.</text>
</comment>
<sequence length="207" mass="23570">MEPQVAPAATARQASEAWERPFMAKGKSIIPAERIEGSILLIRGQKVLLDLDLARLYRVATKVLLQSVKRNIDRFPADFMFELTKDEFAILRSQIVTSRWGGRRYPPYAFTEQGVAMLSSVLHSPRAVQVNIEIMRAFVRLRRILDSHAGLARKLAAVERKYDAQFKVVFNAIRQLMAPPPEAKRKRIGFATEHEESQKTPSGKKKR</sequence>
<evidence type="ECO:0000313" key="3">
    <source>
        <dbReference type="EMBL" id="GAH54998.1"/>
    </source>
</evidence>
<evidence type="ECO:0000256" key="1">
    <source>
        <dbReference type="SAM" id="MobiDB-lite"/>
    </source>
</evidence>
<protein>
    <recommendedName>
        <fullName evidence="2">KilA-N DNA-binding domain-containing protein</fullName>
    </recommendedName>
</protein>
<evidence type="ECO:0000259" key="2">
    <source>
        <dbReference type="Pfam" id="PF10543"/>
    </source>
</evidence>
<feature type="domain" description="KilA-N DNA-binding" evidence="2">
    <location>
        <begin position="38"/>
        <end position="121"/>
    </location>
</feature>
<dbReference type="AlphaFoldDB" id="X1IBR6"/>
<dbReference type="InterPro" id="IPR018873">
    <property type="entry name" value="KilA-N_DNA-bd_domain"/>
</dbReference>